<dbReference type="Gene3D" id="1.20.1250.20">
    <property type="entry name" value="MFS general substrate transporter like domains"/>
    <property type="match status" value="2"/>
</dbReference>
<dbReference type="InterPro" id="IPR036259">
    <property type="entry name" value="MFS_trans_sf"/>
</dbReference>
<keyword evidence="3 6" id="KW-0812">Transmembrane</keyword>
<feature type="transmembrane region" description="Helical" evidence="6">
    <location>
        <begin position="355"/>
        <end position="379"/>
    </location>
</feature>
<feature type="domain" description="Major facilitator superfamily (MFS) profile" evidence="7">
    <location>
        <begin position="14"/>
        <end position="384"/>
    </location>
</feature>
<dbReference type="RefSeq" id="WP_239369523.1">
    <property type="nucleotide sequence ID" value="NZ_JAKREW010000032.1"/>
</dbReference>
<sequence length="385" mass="39504">MSTSSIASVAASSRLTVIALVAFAAITPMALLVAPALAAQLGAELGVGPSQIGTYFFVENGAFSAASLLGLFWLGRVNVHVVGIIALAVFVIGNLATALLLSDYATLLLLRAFTGFGGGTLMVLSMVSAQDADNPERVFGYWVVGQLVAGAIGLAVLPHLFAGFGLKSFYFVLAILTLLLAPLYKGFRAPAASKPAGPRSAPSSRFVLLAILAVTAILAFYIAIGGVWTFASMAAEQADLQPAGIGNILATATLFGIAGALIASFLGGRVARRLMLLLGYAILVLSVVALALLKDGLGYIAAICAFKFAWTFVLPFIIAEVASRDPSGRLVASTTMIIGTGLSLGPLFAGTMLDAAWSLQSVFVAAAACGLLSFACLLLSPRANP</sequence>
<keyword evidence="9" id="KW-1185">Reference proteome</keyword>
<feature type="transmembrane region" description="Helical" evidence="6">
    <location>
        <begin position="206"/>
        <end position="231"/>
    </location>
</feature>
<feature type="transmembrane region" description="Helical" evidence="6">
    <location>
        <begin position="108"/>
        <end position="127"/>
    </location>
</feature>
<dbReference type="InterPro" id="IPR050189">
    <property type="entry name" value="MFS_Efflux_Transporters"/>
</dbReference>
<keyword evidence="2" id="KW-1003">Cell membrane</keyword>
<evidence type="ECO:0000256" key="5">
    <source>
        <dbReference type="ARBA" id="ARBA00023136"/>
    </source>
</evidence>
<feature type="transmembrane region" description="Helical" evidence="6">
    <location>
        <begin position="139"/>
        <end position="162"/>
    </location>
</feature>
<dbReference type="InterPro" id="IPR011701">
    <property type="entry name" value="MFS"/>
</dbReference>
<feature type="transmembrane region" description="Helical" evidence="6">
    <location>
        <begin position="299"/>
        <end position="318"/>
    </location>
</feature>
<evidence type="ECO:0000256" key="3">
    <source>
        <dbReference type="ARBA" id="ARBA00022692"/>
    </source>
</evidence>
<dbReference type="Proteomes" id="UP001201701">
    <property type="component" value="Unassembled WGS sequence"/>
</dbReference>
<evidence type="ECO:0000259" key="7">
    <source>
        <dbReference type="PROSITE" id="PS50850"/>
    </source>
</evidence>
<comment type="caution">
    <text evidence="8">The sequence shown here is derived from an EMBL/GenBank/DDBJ whole genome shotgun (WGS) entry which is preliminary data.</text>
</comment>
<dbReference type="Pfam" id="PF07690">
    <property type="entry name" value="MFS_1"/>
    <property type="match status" value="1"/>
</dbReference>
<evidence type="ECO:0000256" key="2">
    <source>
        <dbReference type="ARBA" id="ARBA00022475"/>
    </source>
</evidence>
<dbReference type="PANTHER" id="PTHR43124">
    <property type="entry name" value="PURINE EFFLUX PUMP PBUE"/>
    <property type="match status" value="1"/>
</dbReference>
<keyword evidence="4 6" id="KW-1133">Transmembrane helix</keyword>
<evidence type="ECO:0000313" key="8">
    <source>
        <dbReference type="EMBL" id="MCG7508007.1"/>
    </source>
</evidence>
<dbReference type="SUPFAM" id="SSF103473">
    <property type="entry name" value="MFS general substrate transporter"/>
    <property type="match status" value="1"/>
</dbReference>
<keyword evidence="5 6" id="KW-0472">Membrane</keyword>
<gene>
    <name evidence="8" type="ORF">L4923_23480</name>
</gene>
<feature type="transmembrane region" description="Helical" evidence="6">
    <location>
        <begin position="81"/>
        <end position="102"/>
    </location>
</feature>
<reference evidence="8 9" key="1">
    <citation type="submission" date="2022-02" db="EMBL/GenBank/DDBJ databases">
        <title>Draft genome sequence of Mezorhizobium retamae strain IRAMC:0171 isolated from Retama raetam nodules.</title>
        <authorList>
            <person name="Bengaied R."/>
            <person name="Sbissi I."/>
            <person name="Huber K."/>
            <person name="Ghodbane F."/>
            <person name="Nouioui I."/>
            <person name="Tarhouni M."/>
            <person name="Gtari M."/>
        </authorList>
    </citation>
    <scope>NUCLEOTIDE SEQUENCE [LARGE SCALE GENOMIC DNA]</scope>
    <source>
        <strain evidence="8 9">IRAMC:0171</strain>
    </source>
</reference>
<evidence type="ECO:0000256" key="6">
    <source>
        <dbReference type="SAM" id="Phobius"/>
    </source>
</evidence>
<dbReference type="InterPro" id="IPR020846">
    <property type="entry name" value="MFS_dom"/>
</dbReference>
<dbReference type="PANTHER" id="PTHR43124:SF10">
    <property type="entry name" value="PURINE EFFLUX PUMP PBUE"/>
    <property type="match status" value="1"/>
</dbReference>
<proteinExistence type="predicted"/>
<feature type="transmembrane region" description="Helical" evidence="6">
    <location>
        <begin position="54"/>
        <end position="74"/>
    </location>
</feature>
<evidence type="ECO:0000256" key="4">
    <source>
        <dbReference type="ARBA" id="ARBA00022989"/>
    </source>
</evidence>
<accession>A0ABS9QKS0</accession>
<dbReference type="EMBL" id="JAKREW010000032">
    <property type="protein sequence ID" value="MCG7508007.1"/>
    <property type="molecule type" value="Genomic_DNA"/>
</dbReference>
<comment type="subcellular location">
    <subcellularLocation>
        <location evidence="1">Cell membrane</location>
        <topology evidence="1">Multi-pass membrane protein</topology>
    </subcellularLocation>
</comment>
<feature type="transmembrane region" description="Helical" evidence="6">
    <location>
        <begin position="168"/>
        <end position="185"/>
    </location>
</feature>
<name>A0ABS9QKS0_9HYPH</name>
<feature type="transmembrane region" description="Helical" evidence="6">
    <location>
        <begin position="243"/>
        <end position="267"/>
    </location>
</feature>
<feature type="transmembrane region" description="Helical" evidence="6">
    <location>
        <begin position="330"/>
        <end position="349"/>
    </location>
</feature>
<evidence type="ECO:0000256" key="1">
    <source>
        <dbReference type="ARBA" id="ARBA00004651"/>
    </source>
</evidence>
<feature type="transmembrane region" description="Helical" evidence="6">
    <location>
        <begin position="274"/>
        <end position="293"/>
    </location>
</feature>
<organism evidence="8 9">
    <name type="scientific">Mesorhizobium retamae</name>
    <dbReference type="NCBI Taxonomy" id="2912854"/>
    <lineage>
        <taxon>Bacteria</taxon>
        <taxon>Pseudomonadati</taxon>
        <taxon>Pseudomonadota</taxon>
        <taxon>Alphaproteobacteria</taxon>
        <taxon>Hyphomicrobiales</taxon>
        <taxon>Phyllobacteriaceae</taxon>
        <taxon>Mesorhizobium</taxon>
    </lineage>
</organism>
<protein>
    <submittedName>
        <fullName evidence="8">MFS transporter</fullName>
    </submittedName>
</protein>
<evidence type="ECO:0000313" key="9">
    <source>
        <dbReference type="Proteomes" id="UP001201701"/>
    </source>
</evidence>
<dbReference type="PROSITE" id="PS50850">
    <property type="entry name" value="MFS"/>
    <property type="match status" value="1"/>
</dbReference>